<accession>A0A382W5V5</accession>
<dbReference type="EMBL" id="UINC01157297">
    <property type="protein sequence ID" value="SVD54202.1"/>
    <property type="molecule type" value="Genomic_DNA"/>
</dbReference>
<dbReference type="AlphaFoldDB" id="A0A382W5V5"/>
<proteinExistence type="predicted"/>
<protein>
    <submittedName>
        <fullName evidence="1">Uncharacterized protein</fullName>
    </submittedName>
</protein>
<evidence type="ECO:0000313" key="1">
    <source>
        <dbReference type="EMBL" id="SVD54202.1"/>
    </source>
</evidence>
<sequence length="192" mass="21924">MLNRLTAIVALVFCLALSLPQMANAKFINFACELYGEEGIASDLWMIDTSQKIAIHEAGSEYGKIRQYGLKFRVDEVSHDGIIFSIRMFDEHVNRTYGFNLPTSFFKFVRGDISIIERKIGRRLSSSERLAVKEITTKLYQARMFILIDFSSLQITHYSPSVKFDLSKTDKIFDAKPFESDESINKGQCVVI</sequence>
<organism evidence="1">
    <name type="scientific">marine metagenome</name>
    <dbReference type="NCBI Taxonomy" id="408172"/>
    <lineage>
        <taxon>unclassified sequences</taxon>
        <taxon>metagenomes</taxon>
        <taxon>ecological metagenomes</taxon>
    </lineage>
</organism>
<gene>
    <name evidence="1" type="ORF">METZ01_LOCUS407056</name>
</gene>
<name>A0A382W5V5_9ZZZZ</name>
<reference evidence="1" key="1">
    <citation type="submission" date="2018-05" db="EMBL/GenBank/DDBJ databases">
        <authorList>
            <person name="Lanie J.A."/>
            <person name="Ng W.-L."/>
            <person name="Kazmierczak K.M."/>
            <person name="Andrzejewski T.M."/>
            <person name="Davidsen T.M."/>
            <person name="Wayne K.J."/>
            <person name="Tettelin H."/>
            <person name="Glass J.I."/>
            <person name="Rusch D."/>
            <person name="Podicherti R."/>
            <person name="Tsui H.-C.T."/>
            <person name="Winkler M.E."/>
        </authorList>
    </citation>
    <scope>NUCLEOTIDE SEQUENCE</scope>
</reference>